<keyword evidence="3" id="KW-1185">Reference proteome</keyword>
<evidence type="ECO:0000313" key="3">
    <source>
        <dbReference type="Proteomes" id="UP001595075"/>
    </source>
</evidence>
<feature type="compositionally biased region" description="Polar residues" evidence="1">
    <location>
        <begin position="384"/>
        <end position="393"/>
    </location>
</feature>
<accession>A0ABR4CBX6</accession>
<proteinExistence type="predicted"/>
<comment type="caution">
    <text evidence="2">The sequence shown here is derived from an EMBL/GenBank/DDBJ whole genome shotgun (WGS) entry which is preliminary data.</text>
</comment>
<protein>
    <submittedName>
        <fullName evidence="2">Uncharacterized protein</fullName>
    </submittedName>
</protein>
<sequence length="471" mass="53265">MKITARPPESTELTESEPLTRRRRRYHNRSREGTKCLVLGRNCQYAGCTVASSNTQGVLISTFSSTNDHFGVLPVKMILASSRALHHYMYYQELVQATVPASPHAQISGLPSAMQDPVGFRTALVLSIARLRFLEGPSAELEQTSLIHKVAVMDSINQHITQFSTDTSGFVILVIAGLFEIEFAAGALDAAEAHLQGMFTLTEMSEYNQEKQLDVRMVLLYVSISSIFYISSYFCLLWKARACETVSEDVDVDTRAPTREDYALATFFYTHLVHDFLVVPNRSTLTRVSGVDTRLLRWLLASLRDVDNTAASDTRHSNHWVWQTAVGAYALTVGSLWPQDEENLVAPAQGIVEDQHQLYPITKGNSNKSKEGLLVREHSRQADNSRPYSTPFTQPRYRPRSSTDQYTPDSDELLKLRTWADEMISDWRECRRMVHWKNAGVVLQKIEWLRTTDGLKALEQICLESEGKRVL</sequence>
<feature type="region of interest" description="Disordered" evidence="1">
    <location>
        <begin position="377"/>
        <end position="408"/>
    </location>
</feature>
<evidence type="ECO:0000313" key="2">
    <source>
        <dbReference type="EMBL" id="KAL2066966.1"/>
    </source>
</evidence>
<gene>
    <name evidence="2" type="ORF">VTL71DRAFT_1390</name>
</gene>
<dbReference type="EMBL" id="JAZHXI010000010">
    <property type="protein sequence ID" value="KAL2066966.1"/>
    <property type="molecule type" value="Genomic_DNA"/>
</dbReference>
<dbReference type="Proteomes" id="UP001595075">
    <property type="component" value="Unassembled WGS sequence"/>
</dbReference>
<name>A0ABR4CBX6_9HELO</name>
<evidence type="ECO:0000256" key="1">
    <source>
        <dbReference type="SAM" id="MobiDB-lite"/>
    </source>
</evidence>
<feature type="compositionally biased region" description="Low complexity" evidence="1">
    <location>
        <begin position="1"/>
        <end position="17"/>
    </location>
</feature>
<feature type="region of interest" description="Disordered" evidence="1">
    <location>
        <begin position="1"/>
        <end position="27"/>
    </location>
</feature>
<reference evidence="2 3" key="1">
    <citation type="journal article" date="2024" name="Commun. Biol.">
        <title>Comparative genomic analysis of thermophilic fungi reveals convergent evolutionary adaptations and gene losses.</title>
        <authorList>
            <person name="Steindorff A.S."/>
            <person name="Aguilar-Pontes M.V."/>
            <person name="Robinson A.J."/>
            <person name="Andreopoulos B."/>
            <person name="LaButti K."/>
            <person name="Kuo A."/>
            <person name="Mondo S."/>
            <person name="Riley R."/>
            <person name="Otillar R."/>
            <person name="Haridas S."/>
            <person name="Lipzen A."/>
            <person name="Grimwood J."/>
            <person name="Schmutz J."/>
            <person name="Clum A."/>
            <person name="Reid I.D."/>
            <person name="Moisan M.C."/>
            <person name="Butler G."/>
            <person name="Nguyen T.T.M."/>
            <person name="Dewar K."/>
            <person name="Conant G."/>
            <person name="Drula E."/>
            <person name="Henrissat B."/>
            <person name="Hansel C."/>
            <person name="Singer S."/>
            <person name="Hutchinson M.I."/>
            <person name="de Vries R.P."/>
            <person name="Natvig D.O."/>
            <person name="Powell A.J."/>
            <person name="Tsang A."/>
            <person name="Grigoriev I.V."/>
        </authorList>
    </citation>
    <scope>NUCLEOTIDE SEQUENCE [LARGE SCALE GENOMIC DNA]</scope>
    <source>
        <strain evidence="2 3">CBS 494.80</strain>
    </source>
</reference>
<organism evidence="2 3">
    <name type="scientific">Oculimacula yallundae</name>
    <dbReference type="NCBI Taxonomy" id="86028"/>
    <lineage>
        <taxon>Eukaryota</taxon>
        <taxon>Fungi</taxon>
        <taxon>Dikarya</taxon>
        <taxon>Ascomycota</taxon>
        <taxon>Pezizomycotina</taxon>
        <taxon>Leotiomycetes</taxon>
        <taxon>Helotiales</taxon>
        <taxon>Ploettnerulaceae</taxon>
        <taxon>Oculimacula</taxon>
    </lineage>
</organism>